<gene>
    <name evidence="3" type="ORF">JO391_11465</name>
</gene>
<dbReference type="InterPro" id="IPR012429">
    <property type="entry name" value="HGSNAT_cat"/>
</dbReference>
<dbReference type="EMBL" id="CP069370">
    <property type="protein sequence ID" value="QYZ68405.1"/>
    <property type="molecule type" value="Genomic_DNA"/>
</dbReference>
<evidence type="ECO:0000313" key="4">
    <source>
        <dbReference type="Proteomes" id="UP000826300"/>
    </source>
</evidence>
<evidence type="ECO:0000313" key="3">
    <source>
        <dbReference type="EMBL" id="QYZ68405.1"/>
    </source>
</evidence>
<evidence type="ECO:0000259" key="2">
    <source>
        <dbReference type="Pfam" id="PF07786"/>
    </source>
</evidence>
<feature type="transmembrane region" description="Helical" evidence="1">
    <location>
        <begin position="87"/>
        <end position="106"/>
    </location>
</feature>
<feature type="domain" description="Heparan-alpha-glucosaminide N-acetyltransferase catalytic" evidence="2">
    <location>
        <begin position="12"/>
        <end position="231"/>
    </location>
</feature>
<organism evidence="3 4">
    <name type="scientific">Neotabrizicola shimadae</name>
    <dbReference type="NCBI Taxonomy" id="2807096"/>
    <lineage>
        <taxon>Bacteria</taxon>
        <taxon>Pseudomonadati</taxon>
        <taxon>Pseudomonadota</taxon>
        <taxon>Alphaproteobacteria</taxon>
        <taxon>Rhodobacterales</taxon>
        <taxon>Paracoccaceae</taxon>
        <taxon>Neotabrizicola</taxon>
    </lineage>
</organism>
<protein>
    <submittedName>
        <fullName evidence="3">DUF1624 domain-containing protein</fullName>
    </submittedName>
</protein>
<keyword evidence="1" id="KW-0812">Transmembrane</keyword>
<feature type="transmembrane region" description="Helical" evidence="1">
    <location>
        <begin position="223"/>
        <end position="244"/>
    </location>
</feature>
<proteinExistence type="predicted"/>
<reference evidence="3" key="1">
    <citation type="submission" date="2021-02" db="EMBL/GenBank/DDBJ databases">
        <title>Rhodobacter shimadae sp. nov., an aerobic anoxygenic phototrophic bacterium isolated from a hot spring.</title>
        <authorList>
            <person name="Muramatsu S."/>
            <person name="Haruta S."/>
            <person name="Hirose S."/>
            <person name="Hanada S."/>
        </authorList>
    </citation>
    <scope>NUCLEOTIDE SEQUENCE</scope>
    <source>
        <strain evidence="3">N10</strain>
    </source>
</reference>
<keyword evidence="1" id="KW-1133">Transmembrane helix</keyword>
<keyword evidence="4" id="KW-1185">Reference proteome</keyword>
<name>A0A8G0ZS01_9RHOB</name>
<accession>A0A8G0ZS01</accession>
<dbReference type="Pfam" id="PF07786">
    <property type="entry name" value="HGSNAT_cat"/>
    <property type="match status" value="1"/>
</dbReference>
<dbReference type="RefSeq" id="WP_220660628.1">
    <property type="nucleotide sequence ID" value="NZ_CP069370.1"/>
</dbReference>
<dbReference type="KEGG" id="nsm:JO391_11465"/>
<dbReference type="Proteomes" id="UP000826300">
    <property type="component" value="Chromosome"/>
</dbReference>
<feature type="transmembrane region" description="Helical" evidence="1">
    <location>
        <begin position="12"/>
        <end position="34"/>
    </location>
</feature>
<sequence>MIAPLPPSSGSRLIAIDLARTAALTGMAMYHFVYDLTMFGWLPEGTAVTGFWALFARAVAGSFIFLAGVSLWLAHGRGIRWPAFWRRFARIAAGAAVVTVGTYFAFPQYFVFYGILHSIAVSSLIGLAFLRLPAGITLAAAVVAYFLPDLWRSSALDGPLAFIGLFETRPLTVDFLPIFPWLAPMLCGVAVGRIAERLNLWPRLAPPDTLWLRRLSWPGRHSLAIYLVHQPVLIGLVWAGTWLLR</sequence>
<evidence type="ECO:0000256" key="1">
    <source>
        <dbReference type="SAM" id="Phobius"/>
    </source>
</evidence>
<feature type="transmembrane region" description="Helical" evidence="1">
    <location>
        <begin position="54"/>
        <end position="75"/>
    </location>
</feature>
<dbReference type="AlphaFoldDB" id="A0A8G0ZS01"/>
<keyword evidence="1" id="KW-0472">Membrane</keyword>